<dbReference type="GO" id="GO:0019288">
    <property type="term" value="P:isopentenyl diphosphate biosynthetic process, methylerythritol 4-phosphate pathway"/>
    <property type="evidence" value="ECO:0007669"/>
    <property type="project" value="UniProtKB-UniRule"/>
</dbReference>
<proteinExistence type="inferred from homology"/>
<dbReference type="NCBIfam" id="NF006899">
    <property type="entry name" value="PRK09382.1"/>
    <property type="match status" value="1"/>
</dbReference>
<keyword evidence="12 14" id="KW-0456">Lyase</keyword>
<dbReference type="InterPro" id="IPR003526">
    <property type="entry name" value="MECDP_synthase"/>
</dbReference>
<feature type="binding site" evidence="14">
    <location>
        <position position="364"/>
    </location>
    <ligand>
        <name>4-CDP-2-C-methyl-D-erythritol 2-phosphate</name>
        <dbReference type="ChEBI" id="CHEBI:57919"/>
    </ligand>
</feature>
<feature type="domain" description="2-C-methyl-D-erythritol 2,4-cyclodiphosphate synthase" evidence="15">
    <location>
        <begin position="227"/>
        <end position="379"/>
    </location>
</feature>
<dbReference type="NCBIfam" id="TIGR00453">
    <property type="entry name" value="ispD"/>
    <property type="match status" value="1"/>
</dbReference>
<keyword evidence="9 14" id="KW-0548">Nucleotidyltransferase</keyword>
<feature type="region of interest" description="2-C-methyl-D-erythritol 4-phosphate cytidylyltransferase" evidence="14">
    <location>
        <begin position="1"/>
        <end position="226"/>
    </location>
</feature>
<feature type="binding site" evidence="14">
    <location>
        <position position="367"/>
    </location>
    <ligand>
        <name>4-CDP-2-C-methyl-D-erythritol 2-phosphate</name>
        <dbReference type="ChEBI" id="CHEBI:57919"/>
    </ligand>
</feature>
<evidence type="ECO:0000256" key="10">
    <source>
        <dbReference type="ARBA" id="ARBA00022723"/>
    </source>
</evidence>
<reference evidence="16" key="1">
    <citation type="submission" date="2016-04" db="EMBL/GenBank/DDBJ databases">
        <authorList>
            <person name="Evans L.H."/>
            <person name="Alamgir A."/>
            <person name="Owens N."/>
            <person name="Weber N.D."/>
            <person name="Virtaneva K."/>
            <person name="Barbian K."/>
            <person name="Babar A."/>
            <person name="Rosenke K."/>
        </authorList>
    </citation>
    <scope>NUCLEOTIDE SEQUENCE</scope>
    <source>
        <strain evidence="16">86</strain>
    </source>
</reference>
<dbReference type="Gene3D" id="3.30.1330.50">
    <property type="entry name" value="2-C-methyl-D-erythritol 2,4-cyclodiphosphate synthase"/>
    <property type="match status" value="1"/>
</dbReference>
<comment type="similarity">
    <text evidence="6">Belongs to the IspF family.</text>
</comment>
<dbReference type="AlphaFoldDB" id="A0A212J5V3"/>
<dbReference type="EC" id="4.6.1.12" evidence="14"/>
<feature type="binding site" evidence="14">
    <location>
        <position position="267"/>
    </location>
    <ligand>
        <name>a divalent metal cation</name>
        <dbReference type="ChEBI" id="CHEBI:60240"/>
    </ligand>
</feature>
<dbReference type="GO" id="GO:0008685">
    <property type="term" value="F:2-C-methyl-D-erythritol 2,4-cyclodiphosphate synthase activity"/>
    <property type="evidence" value="ECO:0007669"/>
    <property type="project" value="UniProtKB-UniRule"/>
</dbReference>
<dbReference type="InterPro" id="IPR034683">
    <property type="entry name" value="IspD/TarI"/>
</dbReference>
<dbReference type="SUPFAM" id="SSF53448">
    <property type="entry name" value="Nucleotide-diphospho-sugar transferases"/>
    <property type="match status" value="1"/>
</dbReference>
<dbReference type="CDD" id="cd02516">
    <property type="entry name" value="CDP-ME_synthetase"/>
    <property type="match status" value="1"/>
</dbReference>
<comment type="similarity">
    <text evidence="14">In the N-terminal section; belongs to the IspD/TarI cytidylyltransferase family. IspD subfamily.</text>
</comment>
<dbReference type="PANTHER" id="PTHR43181:SF1">
    <property type="entry name" value="2-C-METHYL-D-ERYTHRITOL 2,4-CYCLODIPHOSPHATE SYNTHASE, CHLOROPLASTIC"/>
    <property type="match status" value="1"/>
</dbReference>
<dbReference type="PROSITE" id="PS01295">
    <property type="entry name" value="ISPD"/>
    <property type="match status" value="1"/>
</dbReference>
<dbReference type="InterPro" id="IPR036571">
    <property type="entry name" value="MECDP_synthase_sf"/>
</dbReference>
<dbReference type="InterPro" id="IPR020555">
    <property type="entry name" value="MECDP_synthase_CS"/>
</dbReference>
<evidence type="ECO:0000256" key="6">
    <source>
        <dbReference type="ARBA" id="ARBA00008480"/>
    </source>
</evidence>
<evidence type="ECO:0000256" key="11">
    <source>
        <dbReference type="ARBA" id="ARBA00023229"/>
    </source>
</evidence>
<dbReference type="NCBIfam" id="TIGR00151">
    <property type="entry name" value="ispF"/>
    <property type="match status" value="1"/>
</dbReference>
<name>A0A212J5V3_9PROT</name>
<dbReference type="EC" id="2.7.7.60" evidence="14"/>
<dbReference type="GO" id="GO:0016114">
    <property type="term" value="P:terpenoid biosynthetic process"/>
    <property type="evidence" value="ECO:0007669"/>
    <property type="project" value="InterPro"/>
</dbReference>
<dbReference type="HAMAP" id="MF_00108">
    <property type="entry name" value="IspD"/>
    <property type="match status" value="1"/>
</dbReference>
<dbReference type="Pfam" id="PF02542">
    <property type="entry name" value="YgbB"/>
    <property type="match status" value="1"/>
</dbReference>
<feature type="binding site" evidence="14">
    <location>
        <begin position="281"/>
        <end position="283"/>
    </location>
    <ligand>
        <name>4-CDP-2-C-methyl-D-erythritol 2-phosphate</name>
        <dbReference type="ChEBI" id="CHEBI:57919"/>
    </ligand>
</feature>
<dbReference type="PANTHER" id="PTHR43181">
    <property type="entry name" value="2-C-METHYL-D-ERYTHRITOL 2,4-CYCLODIPHOSPHATE SYNTHASE, CHLOROPLASTIC"/>
    <property type="match status" value="1"/>
</dbReference>
<dbReference type="InterPro" id="IPR029044">
    <property type="entry name" value="Nucleotide-diphossugar_trans"/>
</dbReference>
<feature type="binding site" evidence="14">
    <location>
        <position position="235"/>
    </location>
    <ligand>
        <name>a divalent metal cation</name>
        <dbReference type="ChEBI" id="CHEBI:60240"/>
    </ligand>
</feature>
<feature type="site" description="Transition state stabilizer" evidence="14">
    <location>
        <position position="23"/>
    </location>
</feature>
<evidence type="ECO:0000256" key="13">
    <source>
        <dbReference type="ARBA" id="ARBA00023268"/>
    </source>
</evidence>
<keyword evidence="13 14" id="KW-0511">Multifunctional enzyme</keyword>
<feature type="binding site" evidence="14">
    <location>
        <begin position="233"/>
        <end position="235"/>
    </location>
    <ligand>
        <name>4-CDP-2-C-methyl-D-erythritol 2-phosphate</name>
        <dbReference type="ChEBI" id="CHEBI:57919"/>
    </ligand>
</feature>
<evidence type="ECO:0000256" key="14">
    <source>
        <dbReference type="HAMAP-Rule" id="MF_01520"/>
    </source>
</evidence>
<comment type="pathway">
    <text evidence="5 14">Isoprenoid biosynthesis; isopentenyl diphosphate biosynthesis via DXP pathway; isopentenyl diphosphate from 1-deoxy-D-xylulose 5-phosphate: step 2/6.</text>
</comment>
<dbReference type="HAMAP" id="MF_00107">
    <property type="entry name" value="IspF"/>
    <property type="match status" value="1"/>
</dbReference>
<comment type="pathway">
    <text evidence="4 14">Isoprenoid biosynthesis; isopentenyl diphosphate biosynthesis via DXP pathway; isopentenyl diphosphate from 1-deoxy-D-xylulose 5-phosphate: step 4/6.</text>
</comment>
<dbReference type="GO" id="GO:0046872">
    <property type="term" value="F:metal ion binding"/>
    <property type="evidence" value="ECO:0007669"/>
    <property type="project" value="UniProtKB-KW"/>
</dbReference>
<comment type="function">
    <text evidence="14">Bifunctional enzyme that catalyzes the formation of 4-diphosphocytidyl-2-C-methyl-D-erythritol from CTP and 2-C-methyl-D-erythritol 4-phosphate (MEP) (IspD), and catalyzes the conversion of 4-diphosphocytidyl-2-C-methyl-D-erythritol 2-phosphate (CDP-ME2P) to 2-C-methyl-D-erythritol 2,4-cyclodiphosphate (ME-CPP) with a corresponding release of cytidine 5-monophosphate (CMP) (IspF).</text>
</comment>
<dbReference type="InterPro" id="IPR001228">
    <property type="entry name" value="IspD"/>
</dbReference>
<evidence type="ECO:0000313" key="16">
    <source>
        <dbReference type="EMBL" id="SBV94806.1"/>
    </source>
</evidence>
<gene>
    <name evidence="14 16" type="primary">ispDF</name>
    <name evidence="16" type="ORF">KL86APRO_10556</name>
</gene>
<evidence type="ECO:0000256" key="8">
    <source>
        <dbReference type="ARBA" id="ARBA00022679"/>
    </source>
</evidence>
<feature type="site" description="Transition state stabilizer" evidence="14">
    <location>
        <position position="16"/>
    </location>
</feature>
<dbReference type="SUPFAM" id="SSF69765">
    <property type="entry name" value="IpsF-like"/>
    <property type="match status" value="1"/>
</dbReference>
<feature type="region of interest" description="2-C-methyl-D-erythritol 2,4-cyclodiphosphate synthase" evidence="14">
    <location>
        <begin position="227"/>
        <end position="386"/>
    </location>
</feature>
<evidence type="ECO:0000256" key="9">
    <source>
        <dbReference type="ARBA" id="ARBA00022695"/>
    </source>
</evidence>
<evidence type="ECO:0000256" key="1">
    <source>
        <dbReference type="ARBA" id="ARBA00000200"/>
    </source>
</evidence>
<comment type="similarity">
    <text evidence="14">In the C-terminal section; belongs to the IspF family.</text>
</comment>
<accession>A0A212J5V3</accession>
<evidence type="ECO:0000256" key="2">
    <source>
        <dbReference type="ARBA" id="ARBA00001282"/>
    </source>
</evidence>
<keyword evidence="11 14" id="KW-0414">Isoprene biosynthesis</keyword>
<evidence type="ECO:0000256" key="3">
    <source>
        <dbReference type="ARBA" id="ARBA00001968"/>
    </source>
</evidence>
<feature type="binding site" evidence="14">
    <location>
        <begin position="357"/>
        <end position="360"/>
    </location>
    <ligand>
        <name>4-CDP-2-C-methyl-D-erythritol 2-phosphate</name>
        <dbReference type="ChEBI" id="CHEBI:57919"/>
    </ligand>
</feature>
<keyword evidence="8 14" id="KW-0808">Transferase</keyword>
<feature type="site" description="Transition state stabilizer" evidence="14">
    <location>
        <position position="259"/>
    </location>
</feature>
<comment type="catalytic activity">
    <reaction evidence="1 14">
        <text>4-CDP-2-C-methyl-D-erythritol 2-phosphate = 2-C-methyl-D-erythritol 2,4-cyclic diphosphate + CMP</text>
        <dbReference type="Rhea" id="RHEA:23864"/>
        <dbReference type="ChEBI" id="CHEBI:57919"/>
        <dbReference type="ChEBI" id="CHEBI:58483"/>
        <dbReference type="ChEBI" id="CHEBI:60377"/>
        <dbReference type="EC" id="4.6.1.12"/>
    </reaction>
</comment>
<comment type="caution">
    <text evidence="14">Lacks conserved residue(s) required for the propagation of feature annotation.</text>
</comment>
<dbReference type="EMBL" id="FLUO01000001">
    <property type="protein sequence ID" value="SBV94806.1"/>
    <property type="molecule type" value="Genomic_DNA"/>
</dbReference>
<dbReference type="UniPathway" id="UPA00056">
    <property type="reaction ID" value="UER00093"/>
</dbReference>
<comment type="similarity">
    <text evidence="7">Belongs to the IspD/TarI cytidylyltransferase family. IspD subfamily.</text>
</comment>
<comment type="cofactor">
    <cofactor evidence="3 14">
        <name>a divalent metal cation</name>
        <dbReference type="ChEBI" id="CHEBI:60240"/>
    </cofactor>
</comment>
<evidence type="ECO:0000256" key="5">
    <source>
        <dbReference type="ARBA" id="ARBA00004787"/>
    </source>
</evidence>
<evidence type="ECO:0000256" key="4">
    <source>
        <dbReference type="ARBA" id="ARBA00004709"/>
    </source>
</evidence>
<dbReference type="PROSITE" id="PS01350">
    <property type="entry name" value="ISPF"/>
    <property type="match status" value="1"/>
</dbReference>
<dbReference type="CDD" id="cd00554">
    <property type="entry name" value="MECDP_synthase"/>
    <property type="match status" value="1"/>
</dbReference>
<feature type="binding site" evidence="14">
    <location>
        <begin position="259"/>
        <end position="260"/>
    </location>
    <ligand>
        <name>4-CDP-2-C-methyl-D-erythritol 2-phosphate</name>
        <dbReference type="ChEBI" id="CHEBI:57919"/>
    </ligand>
</feature>
<dbReference type="GO" id="GO:0050518">
    <property type="term" value="F:2-C-methyl-D-erythritol 4-phosphate cytidylyltransferase activity"/>
    <property type="evidence" value="ECO:0007669"/>
    <property type="project" value="UniProtKB-UniRule"/>
</dbReference>
<feature type="binding site" evidence="14">
    <location>
        <position position="233"/>
    </location>
    <ligand>
        <name>a divalent metal cation</name>
        <dbReference type="ChEBI" id="CHEBI:60240"/>
    </ligand>
</feature>
<organism evidence="16">
    <name type="scientific">uncultured Alphaproteobacteria bacterium</name>
    <dbReference type="NCBI Taxonomy" id="91750"/>
    <lineage>
        <taxon>Bacteria</taxon>
        <taxon>Pseudomonadati</taxon>
        <taxon>Pseudomonadota</taxon>
        <taxon>Alphaproteobacteria</taxon>
        <taxon>environmental samples</taxon>
    </lineage>
</organism>
<dbReference type="InterPro" id="IPR018294">
    <property type="entry name" value="ISPD_synthase_CS"/>
</dbReference>
<comment type="catalytic activity">
    <reaction evidence="2 14">
        <text>2-C-methyl-D-erythritol 4-phosphate + CTP + H(+) = 4-CDP-2-C-methyl-D-erythritol + diphosphate</text>
        <dbReference type="Rhea" id="RHEA:13429"/>
        <dbReference type="ChEBI" id="CHEBI:15378"/>
        <dbReference type="ChEBI" id="CHEBI:33019"/>
        <dbReference type="ChEBI" id="CHEBI:37563"/>
        <dbReference type="ChEBI" id="CHEBI:57823"/>
        <dbReference type="ChEBI" id="CHEBI:58262"/>
        <dbReference type="EC" id="2.7.7.60"/>
    </reaction>
</comment>
<evidence type="ECO:0000259" key="15">
    <source>
        <dbReference type="Pfam" id="PF02542"/>
    </source>
</evidence>
<feature type="site" description="Positions MEP for the nucleophilic attack" evidence="14">
    <location>
        <position position="152"/>
    </location>
</feature>
<feature type="site" description="Transition state stabilizer" evidence="14">
    <location>
        <position position="358"/>
    </location>
</feature>
<dbReference type="HAMAP" id="MF_01520">
    <property type="entry name" value="IspDF"/>
    <property type="match status" value="1"/>
</dbReference>
<sequence>MKRCVALVVAAGRGQRFGGDVPKQYRMLGELPMLRHTLGRLSAHPDVTEVRAVIHPNDAAYYEAAAKGLGLAPPIFGGQERQDSVRLGLEALAADPPDLVLIHDGARPFVGAGLVDRVLDALEHADAAVPALPLCDTLKRTGGDGVSETVDRTSVWRAQTPQGFRFASILQAHREMQGRALTDDSSVAEACGIAVATVDGDERNLKITTQADFDHAARLLSGPIDTRIGQGVDVHRLGEGNSVTLCGVLVPHDQGLVGHSDADVALHALTDALLGTIGAGDIGRHFPPSDDKWRGAASVLFVKRALALVKARGARVVNADITILGEAPRIGPHRRMMTTRVASILGIDNGRVGIKATTAEELGFIGRREGLAAFAVVTVQCPASVP</sequence>
<keyword evidence="10 14" id="KW-0479">Metal-binding</keyword>
<protein>
    <recommendedName>
        <fullName evidence="14">Bifunctional enzyme IspD/IspF</fullName>
    </recommendedName>
    <domain>
        <recommendedName>
            <fullName evidence="14">2-C-methyl-D-erythritol 4-phosphate cytidylyltransferase</fullName>
            <ecNumber evidence="14">2.7.7.60</ecNumber>
        </recommendedName>
        <alternativeName>
            <fullName evidence="14">4-diphosphocytidyl-2C-methyl-D-erythritol synthase</fullName>
        </alternativeName>
        <alternativeName>
            <fullName evidence="14">MEP cytidylyltransferase</fullName>
            <shortName evidence="14">MCT</shortName>
        </alternativeName>
    </domain>
    <domain>
        <recommendedName>
            <fullName evidence="14">2-C-methyl-D-erythritol 2,4-cyclodiphosphate synthase</fullName>
            <shortName evidence="14">MECDP-synthase</shortName>
            <shortName evidence="14">MECPP-synthase</shortName>
            <shortName evidence="14">MECPS</shortName>
            <ecNumber evidence="14">4.6.1.12</ecNumber>
        </recommendedName>
    </domain>
</protein>
<dbReference type="Pfam" id="PF01128">
    <property type="entry name" value="IspD"/>
    <property type="match status" value="1"/>
</dbReference>
<feature type="site" description="Positions MEP for the nucleophilic attack" evidence="14">
    <location>
        <position position="206"/>
    </location>
</feature>
<evidence type="ECO:0000256" key="12">
    <source>
        <dbReference type="ARBA" id="ARBA00023239"/>
    </source>
</evidence>
<dbReference type="FunFam" id="3.90.550.10:FF:000003">
    <property type="entry name" value="2-C-methyl-D-erythritol 4-phosphate cytidylyltransferase"/>
    <property type="match status" value="1"/>
</dbReference>
<dbReference type="InterPro" id="IPR026596">
    <property type="entry name" value="IspD/F"/>
</dbReference>
<dbReference type="Gene3D" id="3.90.550.10">
    <property type="entry name" value="Spore Coat Polysaccharide Biosynthesis Protein SpsA, Chain A"/>
    <property type="match status" value="1"/>
</dbReference>
<evidence type="ECO:0000256" key="7">
    <source>
        <dbReference type="ARBA" id="ARBA00009789"/>
    </source>
</evidence>